<evidence type="ECO:0000256" key="1">
    <source>
        <dbReference type="ARBA" id="ARBA00007921"/>
    </source>
</evidence>
<dbReference type="FunFam" id="3.30.300.20:FF:000003">
    <property type="entry name" value="GTPase Era"/>
    <property type="match status" value="1"/>
</dbReference>
<dbReference type="CDD" id="cd22534">
    <property type="entry name" value="KH-II_Era"/>
    <property type="match status" value="1"/>
</dbReference>
<feature type="domain" description="KH type-2" evidence="11">
    <location>
        <begin position="197"/>
        <end position="282"/>
    </location>
</feature>
<protein>
    <recommendedName>
        <fullName evidence="2 8">GTPase Era</fullName>
    </recommendedName>
</protein>
<evidence type="ECO:0000259" key="11">
    <source>
        <dbReference type="PROSITE" id="PS50823"/>
    </source>
</evidence>
<dbReference type="FunFam" id="3.40.50.300:FF:000094">
    <property type="entry name" value="GTPase Era"/>
    <property type="match status" value="1"/>
</dbReference>
<dbReference type="Pfam" id="PF07650">
    <property type="entry name" value="KH_2"/>
    <property type="match status" value="1"/>
</dbReference>
<evidence type="ECO:0000256" key="10">
    <source>
        <dbReference type="RuleBase" id="RU003761"/>
    </source>
</evidence>
<evidence type="ECO:0000256" key="5">
    <source>
        <dbReference type="ARBA" id="ARBA00022884"/>
    </source>
</evidence>
<feature type="region of interest" description="G3" evidence="9">
    <location>
        <begin position="62"/>
        <end position="65"/>
    </location>
</feature>
<keyword evidence="14" id="KW-1185">Reference proteome</keyword>
<dbReference type="GO" id="GO:0005829">
    <property type="term" value="C:cytosol"/>
    <property type="evidence" value="ECO:0007669"/>
    <property type="project" value="TreeGrafter"/>
</dbReference>
<dbReference type="PRINTS" id="PR00326">
    <property type="entry name" value="GTP1OBG"/>
</dbReference>
<dbReference type="InterPro" id="IPR030388">
    <property type="entry name" value="G_ERA_dom"/>
</dbReference>
<keyword evidence="7 8" id="KW-0472">Membrane</keyword>
<feature type="binding site" evidence="8">
    <location>
        <begin position="15"/>
        <end position="22"/>
    </location>
    <ligand>
        <name>GTP</name>
        <dbReference type="ChEBI" id="CHEBI:37565"/>
    </ligand>
</feature>
<dbReference type="InterPro" id="IPR005662">
    <property type="entry name" value="GTPase_Era-like"/>
</dbReference>
<proteinExistence type="inferred from homology"/>
<name>A0AAU8PDG1_DESK7</name>
<dbReference type="KEGG" id="dku:Desku_2631"/>
<dbReference type="InterPro" id="IPR027417">
    <property type="entry name" value="P-loop_NTPase"/>
</dbReference>
<dbReference type="GO" id="GO:0003924">
    <property type="term" value="F:GTPase activity"/>
    <property type="evidence" value="ECO:0007669"/>
    <property type="project" value="UniProtKB-UniRule"/>
</dbReference>
<dbReference type="Proteomes" id="UP000009229">
    <property type="component" value="Chromosome"/>
</dbReference>
<dbReference type="Gene3D" id="3.40.50.300">
    <property type="entry name" value="P-loop containing nucleotide triphosphate hydrolases"/>
    <property type="match status" value="1"/>
</dbReference>
<evidence type="ECO:0000256" key="4">
    <source>
        <dbReference type="ARBA" id="ARBA00022741"/>
    </source>
</evidence>
<keyword evidence="3 8" id="KW-0690">Ribosome biogenesis</keyword>
<dbReference type="NCBIfam" id="TIGR00231">
    <property type="entry name" value="small_GTP"/>
    <property type="match status" value="1"/>
</dbReference>
<dbReference type="CDD" id="cd04163">
    <property type="entry name" value="Era"/>
    <property type="match status" value="1"/>
</dbReference>
<keyword evidence="6 8" id="KW-0342">GTP-binding</keyword>
<dbReference type="GO" id="GO:0005886">
    <property type="term" value="C:plasma membrane"/>
    <property type="evidence" value="ECO:0007669"/>
    <property type="project" value="UniProtKB-SubCell"/>
</dbReference>
<comment type="subunit">
    <text evidence="8">Monomer.</text>
</comment>
<feature type="domain" description="Era-type G" evidence="12">
    <location>
        <begin position="7"/>
        <end position="174"/>
    </location>
</feature>
<dbReference type="GO" id="GO:0005525">
    <property type="term" value="F:GTP binding"/>
    <property type="evidence" value="ECO:0007669"/>
    <property type="project" value="UniProtKB-UniRule"/>
</dbReference>
<evidence type="ECO:0000256" key="3">
    <source>
        <dbReference type="ARBA" id="ARBA00022517"/>
    </source>
</evidence>
<feature type="region of interest" description="G1" evidence="9">
    <location>
        <begin position="15"/>
        <end position="22"/>
    </location>
</feature>
<evidence type="ECO:0000259" key="12">
    <source>
        <dbReference type="PROSITE" id="PS51713"/>
    </source>
</evidence>
<dbReference type="PROSITE" id="PS51713">
    <property type="entry name" value="G_ERA"/>
    <property type="match status" value="1"/>
</dbReference>
<comment type="function">
    <text evidence="8">An essential GTPase that binds both GDP and GTP, with rapid nucleotide exchange. Plays a role in 16S rRNA processing and 30S ribosomal subunit biogenesis and possibly also in cell cycle regulation and energy metabolism.</text>
</comment>
<comment type="subcellular location">
    <subcellularLocation>
        <location evidence="8">Cytoplasm</location>
    </subcellularLocation>
    <subcellularLocation>
        <location evidence="8">Cell membrane</location>
        <topology evidence="8">Peripheral membrane protein</topology>
    </subcellularLocation>
</comment>
<feature type="binding site" evidence="8">
    <location>
        <begin position="62"/>
        <end position="66"/>
    </location>
    <ligand>
        <name>GTP</name>
        <dbReference type="ChEBI" id="CHEBI:37565"/>
    </ligand>
</feature>
<feature type="region of interest" description="G2" evidence="9">
    <location>
        <begin position="41"/>
        <end position="45"/>
    </location>
</feature>
<keyword evidence="4 8" id="KW-0547">Nucleotide-binding</keyword>
<accession>A0AAU8PDG1</accession>
<dbReference type="NCBIfam" id="TIGR00436">
    <property type="entry name" value="era"/>
    <property type="match status" value="1"/>
</dbReference>
<dbReference type="Pfam" id="PF01926">
    <property type="entry name" value="MMR_HSR1"/>
    <property type="match status" value="1"/>
</dbReference>
<feature type="binding site" evidence="8">
    <location>
        <begin position="123"/>
        <end position="126"/>
    </location>
    <ligand>
        <name>GTP</name>
        <dbReference type="ChEBI" id="CHEBI:37565"/>
    </ligand>
</feature>
<keyword evidence="8" id="KW-0699">rRNA-binding</keyword>
<dbReference type="PROSITE" id="PS50823">
    <property type="entry name" value="KH_TYPE_2"/>
    <property type="match status" value="1"/>
</dbReference>
<sequence length="300" mass="34405">MEQEKFKSGFVAIIGRPNVGKSTLLNQLVGHKVAIMSDKPQTTRHKIHSIITRDDAQIIFLDTPGIHKPKHKLGEYMVEVALGALKEVDVILFLVEPQLPGPGDEYIIYQLREVTTPVILVINKIDLLENKAELLPLIDVFRQKYNFAEIIPVSTLKPENLDRLVELVVSYLPYGPKYYPDNMITDRPEQFIMAELIREKVLHLTSQEVPHGVAVVVEEIEPRSDQLVYVRAVIYTEKESHKAILIGKGGRMLKEIGRLAREEMELLLGSKIYLDLWVKVKEDWRNQDLYLRNFGYAGRD</sequence>
<comment type="similarity">
    <text evidence="1 8 9 10">Belongs to the TRAFAC class TrmE-Era-EngA-EngB-Septin-like GTPase superfamily. Era GTPase family.</text>
</comment>
<dbReference type="Gene3D" id="3.30.300.20">
    <property type="match status" value="1"/>
</dbReference>
<dbReference type="InterPro" id="IPR005225">
    <property type="entry name" value="Small_GTP-bd"/>
</dbReference>
<reference evidence="14" key="1">
    <citation type="submission" date="2011-05" db="EMBL/GenBank/DDBJ databases">
        <title>Complete sequence of Desulfotomaculum kuznetsovii DSM 6115.</title>
        <authorList>
            <person name="Lucas S."/>
            <person name="Han J."/>
            <person name="Lapidus A."/>
            <person name="Cheng J.-F."/>
            <person name="Goodwin L."/>
            <person name="Pitluck S."/>
            <person name="Peters L."/>
            <person name="Mikhailova N."/>
            <person name="Lu M."/>
            <person name="Saunders E."/>
            <person name="Han C."/>
            <person name="Tapia R."/>
            <person name="Land M."/>
            <person name="Hauser L."/>
            <person name="Kyrpides N."/>
            <person name="Ivanova N."/>
            <person name="Pagani I."/>
            <person name="Nazina T."/>
            <person name="Ivanova A."/>
            <person name="Parshina S."/>
            <person name="Kuever J."/>
            <person name="Muyzer G."/>
            <person name="Plugge C."/>
            <person name="Stams A."/>
            <person name="Woyke T."/>
        </authorList>
    </citation>
    <scope>NUCLEOTIDE SEQUENCE [LARGE SCALE GENOMIC DNA]</scope>
    <source>
        <strain evidence="14">DSM 6115 / VKM B-1805 / 17</strain>
    </source>
</reference>
<dbReference type="EMBL" id="CP002770">
    <property type="protein sequence ID" value="AEG16155.1"/>
    <property type="molecule type" value="Genomic_DNA"/>
</dbReference>
<dbReference type="GO" id="GO:0043024">
    <property type="term" value="F:ribosomal small subunit binding"/>
    <property type="evidence" value="ECO:0007669"/>
    <property type="project" value="TreeGrafter"/>
</dbReference>
<gene>
    <name evidence="8" type="primary">era</name>
    <name evidence="13" type="ordered locus">Desku_2631</name>
</gene>
<dbReference type="SUPFAM" id="SSF52540">
    <property type="entry name" value="P-loop containing nucleoside triphosphate hydrolases"/>
    <property type="match status" value="1"/>
</dbReference>
<keyword evidence="5 8" id="KW-0694">RNA-binding</keyword>
<dbReference type="GO" id="GO:0070181">
    <property type="term" value="F:small ribosomal subunit rRNA binding"/>
    <property type="evidence" value="ECO:0007669"/>
    <property type="project" value="UniProtKB-UniRule"/>
</dbReference>
<evidence type="ECO:0000256" key="2">
    <source>
        <dbReference type="ARBA" id="ARBA00020484"/>
    </source>
</evidence>
<dbReference type="InterPro" id="IPR009019">
    <property type="entry name" value="KH_sf_prok-type"/>
</dbReference>
<keyword evidence="8" id="KW-1003">Cell membrane</keyword>
<dbReference type="AlphaFoldDB" id="A0AAU8PDG1"/>
<dbReference type="InterPro" id="IPR015946">
    <property type="entry name" value="KH_dom-like_a/b"/>
</dbReference>
<dbReference type="PANTHER" id="PTHR42698:SF1">
    <property type="entry name" value="GTPASE ERA, MITOCHONDRIAL"/>
    <property type="match status" value="1"/>
</dbReference>
<evidence type="ECO:0000313" key="13">
    <source>
        <dbReference type="EMBL" id="AEG16155.1"/>
    </source>
</evidence>
<organism evidence="13 14">
    <name type="scientific">Desulfofundulus kuznetsovii (strain DSM 6115 / VKM B-1805 / 17)</name>
    <name type="common">Desulfotomaculum kuznetsovii</name>
    <dbReference type="NCBI Taxonomy" id="760568"/>
    <lineage>
        <taxon>Bacteria</taxon>
        <taxon>Bacillati</taxon>
        <taxon>Bacillota</taxon>
        <taxon>Clostridia</taxon>
        <taxon>Eubacteriales</taxon>
        <taxon>Peptococcaceae</taxon>
        <taxon>Desulfofundulus</taxon>
    </lineage>
</organism>
<evidence type="ECO:0000256" key="6">
    <source>
        <dbReference type="ARBA" id="ARBA00023134"/>
    </source>
</evidence>
<dbReference type="PANTHER" id="PTHR42698">
    <property type="entry name" value="GTPASE ERA"/>
    <property type="match status" value="1"/>
</dbReference>
<dbReference type="NCBIfam" id="NF000908">
    <property type="entry name" value="PRK00089.1"/>
    <property type="match status" value="1"/>
</dbReference>
<evidence type="ECO:0000256" key="7">
    <source>
        <dbReference type="ARBA" id="ARBA00023136"/>
    </source>
</evidence>
<dbReference type="GO" id="GO:0000028">
    <property type="term" value="P:ribosomal small subunit assembly"/>
    <property type="evidence" value="ECO:0007669"/>
    <property type="project" value="TreeGrafter"/>
</dbReference>
<feature type="region of interest" description="G5" evidence="9">
    <location>
        <begin position="153"/>
        <end position="155"/>
    </location>
</feature>
<dbReference type="InterPro" id="IPR006073">
    <property type="entry name" value="GTP-bd"/>
</dbReference>
<feature type="region of interest" description="G4" evidence="9">
    <location>
        <begin position="123"/>
        <end position="126"/>
    </location>
</feature>
<evidence type="ECO:0000256" key="8">
    <source>
        <dbReference type="HAMAP-Rule" id="MF_00367"/>
    </source>
</evidence>
<dbReference type="SUPFAM" id="SSF54814">
    <property type="entry name" value="Prokaryotic type KH domain (KH-domain type II)"/>
    <property type="match status" value="1"/>
</dbReference>
<dbReference type="HAMAP" id="MF_00367">
    <property type="entry name" value="GTPase_Era"/>
    <property type="match status" value="1"/>
</dbReference>
<dbReference type="InterPro" id="IPR004044">
    <property type="entry name" value="KH_dom_type_2"/>
</dbReference>
<keyword evidence="8" id="KW-0963">Cytoplasm</keyword>
<evidence type="ECO:0000256" key="9">
    <source>
        <dbReference type="PROSITE-ProRule" id="PRU01050"/>
    </source>
</evidence>
<evidence type="ECO:0000313" key="14">
    <source>
        <dbReference type="Proteomes" id="UP000009229"/>
    </source>
</evidence>